<dbReference type="InterPro" id="IPR035965">
    <property type="entry name" value="PAS-like_dom_sf"/>
</dbReference>
<reference evidence="12 13" key="1">
    <citation type="submission" date="2019-09" db="EMBL/GenBank/DDBJ databases">
        <title>Genome sequence of Rhodovastum atsumiense, a diverse member of the Acetobacteraceae family of non-sulfur purple photosynthetic bacteria.</title>
        <authorList>
            <person name="Meyer T."/>
            <person name="Kyndt J."/>
        </authorList>
    </citation>
    <scope>NUCLEOTIDE SEQUENCE [LARGE SCALE GENOMIC DNA]</scope>
    <source>
        <strain evidence="12 13">DSM 21279</strain>
    </source>
</reference>
<evidence type="ECO:0000256" key="4">
    <source>
        <dbReference type="ARBA" id="ARBA00022679"/>
    </source>
</evidence>
<dbReference type="GO" id="GO:0000155">
    <property type="term" value="F:phosphorelay sensor kinase activity"/>
    <property type="evidence" value="ECO:0007669"/>
    <property type="project" value="InterPro"/>
</dbReference>
<feature type="transmembrane region" description="Helical" evidence="7">
    <location>
        <begin position="191"/>
        <end position="213"/>
    </location>
</feature>
<dbReference type="Pfam" id="PF05227">
    <property type="entry name" value="CHASE3"/>
    <property type="match status" value="1"/>
</dbReference>
<dbReference type="PANTHER" id="PTHR43304">
    <property type="entry name" value="PHYTOCHROME-LIKE PROTEIN CPH1"/>
    <property type="match status" value="1"/>
</dbReference>
<dbReference type="SUPFAM" id="SSF55874">
    <property type="entry name" value="ATPase domain of HSP90 chaperone/DNA topoisomerase II/histidine kinase"/>
    <property type="match status" value="1"/>
</dbReference>
<gene>
    <name evidence="12" type="ORF">F1189_31210</name>
</gene>
<dbReference type="SMART" id="SM00091">
    <property type="entry name" value="PAS"/>
    <property type="match status" value="4"/>
</dbReference>
<dbReference type="Proteomes" id="UP000325255">
    <property type="component" value="Unassembled WGS sequence"/>
</dbReference>
<dbReference type="CDD" id="cd19410">
    <property type="entry name" value="HK9-like_sensor"/>
    <property type="match status" value="1"/>
</dbReference>
<dbReference type="PROSITE" id="PS50109">
    <property type="entry name" value="HIS_KIN"/>
    <property type="match status" value="1"/>
</dbReference>
<feature type="domain" description="PAC" evidence="11">
    <location>
        <begin position="430"/>
        <end position="480"/>
    </location>
</feature>
<dbReference type="PANTHER" id="PTHR43304:SF1">
    <property type="entry name" value="PAC DOMAIN-CONTAINING PROTEIN"/>
    <property type="match status" value="1"/>
</dbReference>
<feature type="domain" description="PAC" evidence="11">
    <location>
        <begin position="699"/>
        <end position="754"/>
    </location>
</feature>
<dbReference type="Pfam" id="PF00072">
    <property type="entry name" value="Response_reg"/>
    <property type="match status" value="1"/>
</dbReference>
<protein>
    <recommendedName>
        <fullName evidence="2">histidine kinase</fullName>
        <ecNumber evidence="2">2.7.13.3</ecNumber>
    </recommendedName>
</protein>
<dbReference type="InterPro" id="IPR000700">
    <property type="entry name" value="PAS-assoc_C"/>
</dbReference>
<evidence type="ECO:0000313" key="12">
    <source>
        <dbReference type="EMBL" id="KAA5607996.1"/>
    </source>
</evidence>
<dbReference type="InterPro" id="IPR013767">
    <property type="entry name" value="PAS_fold"/>
</dbReference>
<dbReference type="InterPro" id="IPR003661">
    <property type="entry name" value="HisK_dim/P_dom"/>
</dbReference>
<comment type="catalytic activity">
    <reaction evidence="1">
        <text>ATP + protein L-histidine = ADP + protein N-phospho-L-histidine.</text>
        <dbReference type="EC" id="2.7.13.3"/>
    </reaction>
</comment>
<dbReference type="Pfam" id="PF08447">
    <property type="entry name" value="PAS_3"/>
    <property type="match status" value="1"/>
</dbReference>
<feature type="domain" description="Response regulatory" evidence="9">
    <location>
        <begin position="1007"/>
        <end position="1120"/>
    </location>
</feature>
<dbReference type="InterPro" id="IPR011006">
    <property type="entry name" value="CheY-like_superfamily"/>
</dbReference>
<evidence type="ECO:0000259" key="11">
    <source>
        <dbReference type="PROSITE" id="PS50113"/>
    </source>
</evidence>
<feature type="domain" description="PAS" evidence="10">
    <location>
        <begin position="228"/>
        <end position="294"/>
    </location>
</feature>
<dbReference type="OrthoDB" id="7264471at2"/>
<dbReference type="SMART" id="SM00086">
    <property type="entry name" value="PAC"/>
    <property type="match status" value="4"/>
</dbReference>
<dbReference type="InterPro" id="IPR005467">
    <property type="entry name" value="His_kinase_dom"/>
</dbReference>
<dbReference type="Pfam" id="PF00512">
    <property type="entry name" value="HisKA"/>
    <property type="match status" value="1"/>
</dbReference>
<evidence type="ECO:0000259" key="8">
    <source>
        <dbReference type="PROSITE" id="PS50109"/>
    </source>
</evidence>
<dbReference type="Gene3D" id="3.40.50.2300">
    <property type="match status" value="1"/>
</dbReference>
<evidence type="ECO:0000256" key="6">
    <source>
        <dbReference type="PROSITE-ProRule" id="PRU00169"/>
    </source>
</evidence>
<evidence type="ECO:0000256" key="2">
    <source>
        <dbReference type="ARBA" id="ARBA00012438"/>
    </source>
</evidence>
<dbReference type="EC" id="2.7.13.3" evidence="2"/>
<dbReference type="Pfam" id="PF02518">
    <property type="entry name" value="HATPase_c"/>
    <property type="match status" value="1"/>
</dbReference>
<feature type="domain" description="PAS" evidence="10">
    <location>
        <begin position="351"/>
        <end position="392"/>
    </location>
</feature>
<dbReference type="SUPFAM" id="SSF52172">
    <property type="entry name" value="CheY-like"/>
    <property type="match status" value="1"/>
</dbReference>
<dbReference type="InterPro" id="IPR003594">
    <property type="entry name" value="HATPase_dom"/>
</dbReference>
<dbReference type="InterPro" id="IPR001610">
    <property type="entry name" value="PAC"/>
</dbReference>
<keyword evidence="13" id="KW-1185">Reference proteome</keyword>
<name>A0A5M6II99_9PROT</name>
<evidence type="ECO:0000256" key="3">
    <source>
        <dbReference type="ARBA" id="ARBA00022553"/>
    </source>
</evidence>
<evidence type="ECO:0000256" key="1">
    <source>
        <dbReference type="ARBA" id="ARBA00000085"/>
    </source>
</evidence>
<evidence type="ECO:0000313" key="13">
    <source>
        <dbReference type="Proteomes" id="UP000325255"/>
    </source>
</evidence>
<dbReference type="Gene3D" id="1.10.287.130">
    <property type="match status" value="1"/>
</dbReference>
<dbReference type="Gene3D" id="3.30.450.20">
    <property type="entry name" value="PAS domain"/>
    <property type="match status" value="4"/>
</dbReference>
<feature type="transmembrane region" description="Helical" evidence="7">
    <location>
        <begin position="12"/>
        <end position="35"/>
    </location>
</feature>
<dbReference type="SUPFAM" id="SSF47384">
    <property type="entry name" value="Homodimeric domain of signal transducing histidine kinase"/>
    <property type="match status" value="1"/>
</dbReference>
<dbReference type="SMART" id="SM00387">
    <property type="entry name" value="HATPase_c"/>
    <property type="match status" value="1"/>
</dbReference>
<dbReference type="InterPro" id="IPR013656">
    <property type="entry name" value="PAS_4"/>
</dbReference>
<dbReference type="SMART" id="SM00448">
    <property type="entry name" value="REC"/>
    <property type="match status" value="1"/>
</dbReference>
<feature type="domain" description="PAS" evidence="10">
    <location>
        <begin position="627"/>
        <end position="672"/>
    </location>
</feature>
<dbReference type="Pfam" id="PF08448">
    <property type="entry name" value="PAS_4"/>
    <property type="match status" value="2"/>
</dbReference>
<dbReference type="InterPro" id="IPR000014">
    <property type="entry name" value="PAS"/>
</dbReference>
<evidence type="ECO:0000259" key="9">
    <source>
        <dbReference type="PROSITE" id="PS50110"/>
    </source>
</evidence>
<dbReference type="SMART" id="SM00388">
    <property type="entry name" value="HisKA"/>
    <property type="match status" value="1"/>
</dbReference>
<evidence type="ECO:0000256" key="7">
    <source>
        <dbReference type="SAM" id="Phobius"/>
    </source>
</evidence>
<dbReference type="CDD" id="cd00130">
    <property type="entry name" value="PAS"/>
    <property type="match status" value="4"/>
</dbReference>
<keyword evidence="7" id="KW-0472">Membrane</keyword>
<dbReference type="PROSITE" id="PS50112">
    <property type="entry name" value="PAS"/>
    <property type="match status" value="3"/>
</dbReference>
<dbReference type="InterPro" id="IPR013655">
    <property type="entry name" value="PAS_fold_3"/>
</dbReference>
<dbReference type="SUPFAM" id="SSF55785">
    <property type="entry name" value="PYP-like sensor domain (PAS domain)"/>
    <property type="match status" value="4"/>
</dbReference>
<dbReference type="EMBL" id="VWPK01000117">
    <property type="protein sequence ID" value="KAA5607996.1"/>
    <property type="molecule type" value="Genomic_DNA"/>
</dbReference>
<sequence>MPSRPARRPGAIAVAAALAVLVVAGTTMLGLMWLAAPQDRPVLAWVEHTHETIDALHLTLDSVETAEAAQRGFLLTRDPAYLRSYATAVASGWRRLAQAQALMADNPGQAERLHALPELLQAQFGLIARSLTLARDGNPDAALALMREDSGQRLTDHLRQAIAEMVATEQQLLQSRRTELRQAEARRRQQLAGAALLALAGLGLGGATLLRLLRVSSRARRDAATAAERQRLLELMDLAGIMVREFDGTIRVWSEGCHRLYGWTTAEAVGRRSHDLLQTVFPVPLAEVEAILQREGEWSGDLHHRTRDGREVIVAARKVLQRDATGGPPLVLESLTDITSLHRTEVALRESQAELRSVLDTAAEGIVVANAKGRILSVNRATLRMFGYDHAEDLVGRDLGVLMPSAEAARHRDYIAAHIAGSQPRVIEPPDRELYGRRRDGSDFPIDLAVSSFGTNGKRCLTGIIRDATARKQAEAALRDSEARLRLVQQVGGIAFTDRAITDDKALISPEYTQLYGLPPGQTHITLQEFLDLTHPEDRDKLQADISTVYIQGRTRRTEFRIRRPDGELRWVASRVEVFPGPDGKPDRVISAQQDITEIVTAREALAARGEELERRVAERTAALAAAEARFRAIFDSQFQFIALLAPEGTLLEVNRTALEAGGLGRAETIGRPFWETGWWPDTERAQLQREVAEAAQGAVVQRVMESRGADGRTLWVDYSLKPVRDAASGAIIWVIAEGRDITEQRDLSGQLAQAQKVQALGQLASGIAHDFNNVLQTVSGAAMLIERRPDDPEKARQLARTAINAASRGASITQRLLSFARRGELRTETIPTADLLDGVREVLAHTLGTLITVRTEAAPGTPPVLSDRGQLETALVNLGTNARDAMPRGGTLTFRATRADSDAPATLPPGDYVRIDVIDTGAGMDAETLARVTEPFFTTKPPGQGTGLGLPMVKDFAQRSGGALAISSTPGIGTTVSLWLRQAREETAPHHGEDNRPAQPGATPARILLVDDDELVRETLAAQLEDAGFATLTVSGGAEAVAALEAGEAVDALVSDLSMPGMSGVETIQKARHLRPNLPCFLLTGYVGERAALAAEDAFTLVRKPVAGRQLANRIEASLETTHR</sequence>
<keyword evidence="3 6" id="KW-0597">Phosphoprotein</keyword>
<organism evidence="12 13">
    <name type="scientific">Rhodovastum atsumiense</name>
    <dbReference type="NCBI Taxonomy" id="504468"/>
    <lineage>
        <taxon>Bacteria</taxon>
        <taxon>Pseudomonadati</taxon>
        <taxon>Pseudomonadota</taxon>
        <taxon>Alphaproteobacteria</taxon>
        <taxon>Acetobacterales</taxon>
        <taxon>Acetobacteraceae</taxon>
        <taxon>Rhodovastum</taxon>
    </lineage>
</organism>
<feature type="domain" description="Histidine kinase" evidence="8">
    <location>
        <begin position="767"/>
        <end position="985"/>
    </location>
</feature>
<dbReference type="PROSITE" id="PS50113">
    <property type="entry name" value="PAC"/>
    <property type="match status" value="3"/>
</dbReference>
<dbReference type="NCBIfam" id="TIGR00229">
    <property type="entry name" value="sensory_box"/>
    <property type="match status" value="4"/>
</dbReference>
<evidence type="ECO:0000256" key="5">
    <source>
        <dbReference type="ARBA" id="ARBA00022777"/>
    </source>
</evidence>
<accession>A0A5M6II99</accession>
<dbReference type="Gene3D" id="3.30.565.10">
    <property type="entry name" value="Histidine kinase-like ATPase, C-terminal domain"/>
    <property type="match status" value="1"/>
</dbReference>
<dbReference type="InterPro" id="IPR007891">
    <property type="entry name" value="CHASE3"/>
</dbReference>
<dbReference type="Gene3D" id="2.10.70.100">
    <property type="match status" value="1"/>
</dbReference>
<dbReference type="GO" id="GO:0006355">
    <property type="term" value="P:regulation of DNA-templated transcription"/>
    <property type="evidence" value="ECO:0007669"/>
    <property type="project" value="InterPro"/>
</dbReference>
<keyword evidence="7" id="KW-0812">Transmembrane</keyword>
<proteinExistence type="predicted"/>
<keyword evidence="5" id="KW-0418">Kinase</keyword>
<dbReference type="InterPro" id="IPR036890">
    <property type="entry name" value="HATPase_C_sf"/>
</dbReference>
<keyword evidence="4" id="KW-0808">Transferase</keyword>
<dbReference type="InterPro" id="IPR036097">
    <property type="entry name" value="HisK_dim/P_sf"/>
</dbReference>
<dbReference type="RefSeq" id="WP_150045768.1">
    <property type="nucleotide sequence ID" value="NZ_OW485601.1"/>
</dbReference>
<comment type="caution">
    <text evidence="12">The sequence shown here is derived from an EMBL/GenBank/DDBJ whole genome shotgun (WGS) entry which is preliminary data.</text>
</comment>
<evidence type="ECO:0000259" key="10">
    <source>
        <dbReference type="PROSITE" id="PS50112"/>
    </source>
</evidence>
<feature type="modified residue" description="4-aspartylphosphate" evidence="6">
    <location>
        <position position="1057"/>
    </location>
</feature>
<feature type="domain" description="PAC" evidence="11">
    <location>
        <begin position="556"/>
        <end position="608"/>
    </location>
</feature>
<dbReference type="InterPro" id="IPR001789">
    <property type="entry name" value="Sig_transdc_resp-reg_receiver"/>
</dbReference>
<dbReference type="PROSITE" id="PS50110">
    <property type="entry name" value="RESPONSE_REGULATORY"/>
    <property type="match status" value="1"/>
</dbReference>
<dbReference type="PRINTS" id="PR00344">
    <property type="entry name" value="BCTRLSENSOR"/>
</dbReference>
<dbReference type="Pfam" id="PF00989">
    <property type="entry name" value="PAS"/>
    <property type="match status" value="1"/>
</dbReference>
<dbReference type="InterPro" id="IPR052162">
    <property type="entry name" value="Sensor_kinase/Photoreceptor"/>
</dbReference>
<dbReference type="InterPro" id="IPR004358">
    <property type="entry name" value="Sig_transdc_His_kin-like_C"/>
</dbReference>
<keyword evidence="7" id="KW-1133">Transmembrane helix</keyword>
<dbReference type="AlphaFoldDB" id="A0A5M6II99"/>